<evidence type="ECO:0000259" key="1">
    <source>
        <dbReference type="Pfam" id="PF01863"/>
    </source>
</evidence>
<evidence type="ECO:0000313" key="2">
    <source>
        <dbReference type="EMBL" id="MBA2935476.1"/>
    </source>
</evidence>
<feature type="domain" description="YgjP-like metallopeptidase" evidence="1">
    <location>
        <begin position="40"/>
        <end position="236"/>
    </location>
</feature>
<dbReference type="CDD" id="cd07344">
    <property type="entry name" value="M48_yhfN_like"/>
    <property type="match status" value="1"/>
</dbReference>
<protein>
    <submittedName>
        <fullName evidence="2">M48 family metallopeptidase</fullName>
    </submittedName>
</protein>
<dbReference type="PANTHER" id="PTHR30399">
    <property type="entry name" value="UNCHARACTERIZED PROTEIN YGJP"/>
    <property type="match status" value="1"/>
</dbReference>
<proteinExistence type="predicted"/>
<gene>
    <name evidence="2" type="ORF">HZF05_15420</name>
</gene>
<reference evidence="2 3" key="1">
    <citation type="submission" date="2020-07" db="EMBL/GenBank/DDBJ databases">
        <authorList>
            <person name="Sun Q."/>
        </authorList>
    </citation>
    <scope>NUCLEOTIDE SEQUENCE [LARGE SCALE GENOMIC DNA]</scope>
    <source>
        <strain evidence="2 3">CGMCC 1.13654</strain>
    </source>
</reference>
<dbReference type="EMBL" id="JACEIB010000025">
    <property type="protein sequence ID" value="MBA2935476.1"/>
    <property type="molecule type" value="Genomic_DNA"/>
</dbReference>
<sequence>MKPATSSTISSSVSSETFFGEGEARRPLVIRRSALARQTRLSIDPRTGDVRLTLPTRGSERKARMWAEAHRAWIEAQIAKLPKPRRIAPGGTIPFRGEEVLVDWSPDHSRVVQLEGNRLKVGGPMEAVPRRVIAWLRREALKQLETETRAIAAEAGVTVSRVAIGDPKARWGSCSANGDIRYSWRLILAPPFVLTSTVAHEVAHRLHMDHSPAFRAAEKRLYGADPRPARDWLKQHGAGLYWLG</sequence>
<organism evidence="2 3">
    <name type="scientific">Sphingomonas chungangi</name>
    <dbReference type="NCBI Taxonomy" id="2683589"/>
    <lineage>
        <taxon>Bacteria</taxon>
        <taxon>Pseudomonadati</taxon>
        <taxon>Pseudomonadota</taxon>
        <taxon>Alphaproteobacteria</taxon>
        <taxon>Sphingomonadales</taxon>
        <taxon>Sphingomonadaceae</taxon>
        <taxon>Sphingomonas</taxon>
    </lineage>
</organism>
<dbReference type="Pfam" id="PF01863">
    <property type="entry name" value="YgjP-like"/>
    <property type="match status" value="1"/>
</dbReference>
<keyword evidence="3" id="KW-1185">Reference proteome</keyword>
<dbReference type="InterPro" id="IPR002725">
    <property type="entry name" value="YgjP-like_metallopeptidase"/>
</dbReference>
<dbReference type="Proteomes" id="UP000570166">
    <property type="component" value="Unassembled WGS sequence"/>
</dbReference>
<dbReference type="AlphaFoldDB" id="A0A838LBG5"/>
<evidence type="ECO:0000313" key="3">
    <source>
        <dbReference type="Proteomes" id="UP000570166"/>
    </source>
</evidence>
<accession>A0A838LBG5</accession>
<dbReference type="InterPro" id="IPR053136">
    <property type="entry name" value="UTP_pyrophosphatase-like"/>
</dbReference>
<comment type="caution">
    <text evidence="2">The sequence shown here is derived from an EMBL/GenBank/DDBJ whole genome shotgun (WGS) entry which is preliminary data.</text>
</comment>
<name>A0A838LBG5_9SPHN</name>
<dbReference type="PANTHER" id="PTHR30399:SF1">
    <property type="entry name" value="UTP PYROPHOSPHATASE"/>
    <property type="match status" value="1"/>
</dbReference>
<dbReference type="Gene3D" id="3.30.2010.10">
    <property type="entry name" value="Metalloproteases ('zincins'), catalytic domain"/>
    <property type="match status" value="1"/>
</dbReference>